<evidence type="ECO:0000313" key="3">
    <source>
        <dbReference type="EMBL" id="TQE96266.1"/>
    </source>
</evidence>
<evidence type="ECO:0000259" key="2">
    <source>
        <dbReference type="Pfam" id="PF13592"/>
    </source>
</evidence>
<dbReference type="InterPro" id="IPR009057">
    <property type="entry name" value="Homeodomain-like_sf"/>
</dbReference>
<evidence type="ECO:0000313" key="4">
    <source>
        <dbReference type="Proteomes" id="UP000315400"/>
    </source>
</evidence>
<dbReference type="InterPro" id="IPR038717">
    <property type="entry name" value="Tc1-like_DDE_dom"/>
</dbReference>
<dbReference type="Pfam" id="PF13592">
    <property type="entry name" value="HTH_33"/>
    <property type="match status" value="1"/>
</dbReference>
<proteinExistence type="predicted"/>
<dbReference type="AlphaFoldDB" id="A0A540VHM0"/>
<reference evidence="3 4" key="1">
    <citation type="submission" date="2019-06" db="EMBL/GenBank/DDBJ databases">
        <title>Metagenome assembled Genome of Spiribacter salinus SL48-SHIP from the microbial mat of Salt Lake 48 (Novosibirsk region, Russia).</title>
        <authorList>
            <person name="Shipova A."/>
            <person name="Rozanov A.S."/>
            <person name="Bryanskaya A.V."/>
            <person name="Peltek S.E."/>
        </authorList>
    </citation>
    <scope>NUCLEOTIDE SEQUENCE [LARGE SCALE GENOMIC DNA]</scope>
    <source>
        <strain evidence="3">SL48-SHIP-2</strain>
    </source>
</reference>
<dbReference type="InterPro" id="IPR047655">
    <property type="entry name" value="Transpos_IS630-like"/>
</dbReference>
<feature type="domain" description="Tc1-like transposase DDE" evidence="1">
    <location>
        <begin position="184"/>
        <end position="321"/>
    </location>
</feature>
<dbReference type="Pfam" id="PF13358">
    <property type="entry name" value="DDE_3"/>
    <property type="match status" value="1"/>
</dbReference>
<dbReference type="NCBIfam" id="NF033545">
    <property type="entry name" value="transpos_IS630"/>
    <property type="match status" value="1"/>
</dbReference>
<name>A0A540VHM0_9GAMM</name>
<evidence type="ECO:0000259" key="1">
    <source>
        <dbReference type="Pfam" id="PF13358"/>
    </source>
</evidence>
<comment type="caution">
    <text evidence="3">The sequence shown here is derived from an EMBL/GenBank/DDBJ whole genome shotgun (WGS) entry which is preliminary data.</text>
</comment>
<accession>A0A540VHM0</accession>
<dbReference type="EMBL" id="VIFK01000351">
    <property type="protein sequence ID" value="TQE96266.1"/>
    <property type="molecule type" value="Genomic_DNA"/>
</dbReference>
<sequence length="353" mass="39506">MAVEITRRELSAADLRREAARAKDARASRRMLALAFVLDGRTRTEAAESCGMDRQTLRDWVHRYNAEGLAGLIDRPLPGRTLMLSTEQMSELAAIVEAGPDPHTDGVVRWRRIDLCAVVERRFGIRLAERTMSSILRRLGFVKLSARPRHPQSDPEAQELYKKNFAELVRKALPEEAKDKPLEIWFQDEARVGQQGTLSRLWARKGTRPRAPKDCRYAWAYIFGAVCPARAIGAALVMPYANTSAMSDHLAEIARHVSPGAHAILVVDGAGWHSSRELVVPANITLLTLPPYSPELNPVENIWQFLRQNHLANRVFESYDAIVDACCDAWNALIAIPERVASITSRDWAEVSG</sequence>
<dbReference type="InterPro" id="IPR036397">
    <property type="entry name" value="RNaseH_sf"/>
</dbReference>
<dbReference type="SUPFAM" id="SSF46689">
    <property type="entry name" value="Homeodomain-like"/>
    <property type="match status" value="1"/>
</dbReference>
<protein>
    <submittedName>
        <fullName evidence="3">IS630 family transposase</fullName>
    </submittedName>
</protein>
<dbReference type="GO" id="GO:0003676">
    <property type="term" value="F:nucleic acid binding"/>
    <property type="evidence" value="ECO:0007669"/>
    <property type="project" value="InterPro"/>
</dbReference>
<dbReference type="Pfam" id="PF13551">
    <property type="entry name" value="HTH_29"/>
    <property type="match status" value="1"/>
</dbReference>
<organism evidence="3 4">
    <name type="scientific">Spiribacter salinus</name>
    <dbReference type="NCBI Taxonomy" id="1335746"/>
    <lineage>
        <taxon>Bacteria</taxon>
        <taxon>Pseudomonadati</taxon>
        <taxon>Pseudomonadota</taxon>
        <taxon>Gammaproteobacteria</taxon>
        <taxon>Chromatiales</taxon>
        <taxon>Ectothiorhodospiraceae</taxon>
        <taxon>Spiribacter</taxon>
    </lineage>
</organism>
<gene>
    <name evidence="3" type="ORF">FKY71_16735</name>
</gene>
<feature type="domain" description="Winged helix-turn helix" evidence="2">
    <location>
        <begin position="107"/>
        <end position="164"/>
    </location>
</feature>
<dbReference type="Proteomes" id="UP000315400">
    <property type="component" value="Unassembled WGS sequence"/>
</dbReference>
<dbReference type="Gene3D" id="3.30.420.10">
    <property type="entry name" value="Ribonuclease H-like superfamily/Ribonuclease H"/>
    <property type="match status" value="1"/>
</dbReference>
<dbReference type="InterPro" id="IPR025959">
    <property type="entry name" value="Winged_HTH_dom"/>
</dbReference>